<dbReference type="EMBL" id="CM017700">
    <property type="protein sequence ID" value="TYG86712.1"/>
    <property type="molecule type" value="Genomic_DNA"/>
</dbReference>
<keyword evidence="1" id="KW-0472">Membrane</keyword>
<organism evidence="2 3">
    <name type="scientific">Gossypium darwinii</name>
    <name type="common">Darwin's cotton</name>
    <name type="synonym">Gossypium barbadense var. darwinii</name>
    <dbReference type="NCBI Taxonomy" id="34276"/>
    <lineage>
        <taxon>Eukaryota</taxon>
        <taxon>Viridiplantae</taxon>
        <taxon>Streptophyta</taxon>
        <taxon>Embryophyta</taxon>
        <taxon>Tracheophyta</taxon>
        <taxon>Spermatophyta</taxon>
        <taxon>Magnoliopsida</taxon>
        <taxon>eudicotyledons</taxon>
        <taxon>Gunneridae</taxon>
        <taxon>Pentapetalae</taxon>
        <taxon>rosids</taxon>
        <taxon>malvids</taxon>
        <taxon>Malvales</taxon>
        <taxon>Malvaceae</taxon>
        <taxon>Malvoideae</taxon>
        <taxon>Gossypium</taxon>
    </lineage>
</organism>
<dbReference type="PANTHER" id="PTHR13167">
    <property type="entry name" value="PIEZO-TYPE MECHANOSENSITIVE ION CHANNEL COMPONENT"/>
    <property type="match status" value="1"/>
</dbReference>
<proteinExistence type="predicted"/>
<name>A0A5D2E075_GOSDA</name>
<dbReference type="GO" id="GO:0005261">
    <property type="term" value="F:monoatomic cation channel activity"/>
    <property type="evidence" value="ECO:0007669"/>
    <property type="project" value="TreeGrafter"/>
</dbReference>
<protein>
    <submittedName>
        <fullName evidence="2">Uncharacterized protein</fullName>
    </submittedName>
</protein>
<sequence length="249" mass="28244">MARDEITITILAVPFVVCCLNIVLLYIYQLPVEYSGIFKWLADFIGLYKISAKSERSEICSGLSLIVFYIILSWIRCDLMEMDFIMSTRASNLTRQLLPSKHSFFIRESRSGVRHTNILLKGSILRTFGINYFTYGFPEPKGWSEPLDFLACSFLLEFPLCESLCIWTSCVCSLYSVCLSLNVPLASIEWLASHFNCSMYLNVSLASIELAQVTIELIAVSILTCYLRLVAFCNLLKGIFFYCSVIPVA</sequence>
<keyword evidence="3" id="KW-1185">Reference proteome</keyword>
<evidence type="ECO:0000313" key="3">
    <source>
        <dbReference type="Proteomes" id="UP000323506"/>
    </source>
</evidence>
<dbReference type="Proteomes" id="UP000323506">
    <property type="component" value="Chromosome A13"/>
</dbReference>
<dbReference type="InterPro" id="IPR027272">
    <property type="entry name" value="Piezo"/>
</dbReference>
<dbReference type="GO" id="GO:0008381">
    <property type="term" value="F:mechanosensitive monoatomic ion channel activity"/>
    <property type="evidence" value="ECO:0007669"/>
    <property type="project" value="InterPro"/>
</dbReference>
<dbReference type="PANTHER" id="PTHR13167:SF46">
    <property type="entry name" value="PIEZO NON-SPECIFIC CATION CHANNEL R-RAS-BINDING DOMAIN-CONTAINING PROTEIN"/>
    <property type="match status" value="1"/>
</dbReference>
<accession>A0A5D2E075</accession>
<reference evidence="2 3" key="1">
    <citation type="submission" date="2019-06" db="EMBL/GenBank/DDBJ databases">
        <title>WGS assembly of Gossypium darwinii.</title>
        <authorList>
            <person name="Chen Z.J."/>
            <person name="Sreedasyam A."/>
            <person name="Ando A."/>
            <person name="Song Q."/>
            <person name="De L."/>
            <person name="Hulse-Kemp A."/>
            <person name="Ding M."/>
            <person name="Ye W."/>
            <person name="Kirkbride R."/>
            <person name="Jenkins J."/>
            <person name="Plott C."/>
            <person name="Lovell J."/>
            <person name="Lin Y.-M."/>
            <person name="Vaughn R."/>
            <person name="Liu B."/>
            <person name="Li W."/>
            <person name="Simpson S."/>
            <person name="Scheffler B."/>
            <person name="Saski C."/>
            <person name="Grover C."/>
            <person name="Hu G."/>
            <person name="Conover J."/>
            <person name="Carlson J."/>
            <person name="Shu S."/>
            <person name="Boston L."/>
            <person name="Williams M."/>
            <person name="Peterson D."/>
            <person name="Mcgee K."/>
            <person name="Jones D."/>
            <person name="Wendel J."/>
            <person name="Stelly D."/>
            <person name="Grimwood J."/>
            <person name="Schmutz J."/>
        </authorList>
    </citation>
    <scope>NUCLEOTIDE SEQUENCE [LARGE SCALE GENOMIC DNA]</scope>
    <source>
        <strain evidence="2">1808015.09</strain>
    </source>
</reference>
<dbReference type="GO" id="GO:0071260">
    <property type="term" value="P:cellular response to mechanical stimulus"/>
    <property type="evidence" value="ECO:0007669"/>
    <property type="project" value="TreeGrafter"/>
</dbReference>
<feature type="transmembrane region" description="Helical" evidence="1">
    <location>
        <begin position="6"/>
        <end position="28"/>
    </location>
</feature>
<keyword evidence="1" id="KW-1133">Transmembrane helix</keyword>
<gene>
    <name evidence="2" type="ORF">ES288_A13G155200v1</name>
</gene>
<dbReference type="AlphaFoldDB" id="A0A5D2E075"/>
<evidence type="ECO:0000256" key="1">
    <source>
        <dbReference type="SAM" id="Phobius"/>
    </source>
</evidence>
<keyword evidence="1" id="KW-0812">Transmembrane</keyword>
<dbReference type="GO" id="GO:0042391">
    <property type="term" value="P:regulation of membrane potential"/>
    <property type="evidence" value="ECO:0007669"/>
    <property type="project" value="TreeGrafter"/>
</dbReference>
<dbReference type="GO" id="GO:0016020">
    <property type="term" value="C:membrane"/>
    <property type="evidence" value="ECO:0007669"/>
    <property type="project" value="InterPro"/>
</dbReference>
<dbReference type="GO" id="GO:0050982">
    <property type="term" value="P:detection of mechanical stimulus"/>
    <property type="evidence" value="ECO:0007669"/>
    <property type="project" value="TreeGrafter"/>
</dbReference>
<evidence type="ECO:0000313" key="2">
    <source>
        <dbReference type="EMBL" id="TYG86712.1"/>
    </source>
</evidence>